<name>A0ACB8FA14_9SAUR</name>
<evidence type="ECO:0000313" key="1">
    <source>
        <dbReference type="EMBL" id="KAH8002083.1"/>
    </source>
</evidence>
<reference evidence="1" key="1">
    <citation type="submission" date="2021-08" db="EMBL/GenBank/DDBJ databases">
        <title>The first chromosome-level gecko genome reveals the dynamic sex chromosomes of Neotropical dwarf geckos (Sphaerodactylidae: Sphaerodactylus).</title>
        <authorList>
            <person name="Pinto B.J."/>
            <person name="Keating S.E."/>
            <person name="Gamble T."/>
        </authorList>
    </citation>
    <scope>NUCLEOTIDE SEQUENCE</scope>
    <source>
        <strain evidence="1">TG3544</strain>
    </source>
</reference>
<proteinExistence type="predicted"/>
<dbReference type="Proteomes" id="UP000827872">
    <property type="component" value="Linkage Group LG08"/>
</dbReference>
<gene>
    <name evidence="1" type="ORF">K3G42_020185</name>
</gene>
<comment type="caution">
    <text evidence="1">The sequence shown here is derived from an EMBL/GenBank/DDBJ whole genome shotgun (WGS) entry which is preliminary data.</text>
</comment>
<protein>
    <submittedName>
        <fullName evidence="1">Uncharacterized protein</fullName>
    </submittedName>
</protein>
<accession>A0ACB8FA14</accession>
<keyword evidence="2" id="KW-1185">Reference proteome</keyword>
<sequence length="121" mass="12054">MELGAGGAAGPRQRDGAEPVRLLFLLLGGGGGGGSGWAWSPGGGGEGGAGTGTETGPEPDYEGLPRGSAASTHMLAGAVAGVLEHSLMYPVDCVKWIMVTMSCCKENGACQFVLAKANSKM</sequence>
<dbReference type="EMBL" id="CM037621">
    <property type="protein sequence ID" value="KAH8002083.1"/>
    <property type="molecule type" value="Genomic_DNA"/>
</dbReference>
<evidence type="ECO:0000313" key="2">
    <source>
        <dbReference type="Proteomes" id="UP000827872"/>
    </source>
</evidence>
<organism evidence="1 2">
    <name type="scientific">Sphaerodactylus townsendi</name>
    <dbReference type="NCBI Taxonomy" id="933632"/>
    <lineage>
        <taxon>Eukaryota</taxon>
        <taxon>Metazoa</taxon>
        <taxon>Chordata</taxon>
        <taxon>Craniata</taxon>
        <taxon>Vertebrata</taxon>
        <taxon>Euteleostomi</taxon>
        <taxon>Lepidosauria</taxon>
        <taxon>Squamata</taxon>
        <taxon>Bifurcata</taxon>
        <taxon>Gekkota</taxon>
        <taxon>Sphaerodactylidae</taxon>
        <taxon>Sphaerodactylus</taxon>
    </lineage>
</organism>